<sequence length="242" mass="27820">MNIRIMTYNIHHGEGMDKKVDLHRIANVIEESEADIIGLNEVDKHFSKRSHFQNQIYWLANRLKLKHAYSPSLSILSKNSSTAREYGNAILSKYPILTKKSHTFNYVPGFVEKRSMLDTTININGKLFQFMVTHMSLNRYFHAKQTNYIINHVCNAIYPVILLGDWNMKAGSKPWNKITNQLQDVWKIKGVGSGNTYPSLRPKSRIDYIFISSEIKLIDTEVMNSFPSASDHLPLIAKVTSF</sequence>
<dbReference type="EMBL" id="JAVAMP010000001">
    <property type="protein sequence ID" value="MDP5273536.1"/>
    <property type="molecule type" value="Genomic_DNA"/>
</dbReference>
<accession>A0ABT9IVZ9</accession>
<dbReference type="Gene3D" id="3.60.10.10">
    <property type="entry name" value="Endonuclease/exonuclease/phosphatase"/>
    <property type="match status" value="1"/>
</dbReference>
<gene>
    <name evidence="2" type="ORF">Q5Y73_05420</name>
</gene>
<proteinExistence type="predicted"/>
<dbReference type="PANTHER" id="PTHR14859">
    <property type="entry name" value="CALCOFLUOR WHITE HYPERSENSITIVE PROTEIN PRECURSOR"/>
    <property type="match status" value="1"/>
</dbReference>
<keyword evidence="2" id="KW-0378">Hydrolase</keyword>
<dbReference type="PANTHER" id="PTHR14859:SF15">
    <property type="entry name" value="ENDONUCLEASE_EXONUCLEASE_PHOSPHATASE DOMAIN-CONTAINING PROTEIN"/>
    <property type="match status" value="1"/>
</dbReference>
<feature type="domain" description="Endonuclease/exonuclease/phosphatase" evidence="1">
    <location>
        <begin position="6"/>
        <end position="232"/>
    </location>
</feature>
<dbReference type="InterPro" id="IPR036691">
    <property type="entry name" value="Endo/exonu/phosph_ase_sf"/>
</dbReference>
<dbReference type="InterPro" id="IPR005135">
    <property type="entry name" value="Endo/exonuclease/phosphatase"/>
</dbReference>
<dbReference type="Pfam" id="PF03372">
    <property type="entry name" value="Exo_endo_phos"/>
    <property type="match status" value="1"/>
</dbReference>
<protein>
    <submittedName>
        <fullName evidence="2">Endonuclease/exonuclease/phosphatase family protein</fullName>
    </submittedName>
</protein>
<evidence type="ECO:0000313" key="2">
    <source>
        <dbReference type="EMBL" id="MDP5273536.1"/>
    </source>
</evidence>
<dbReference type="Proteomes" id="UP001231941">
    <property type="component" value="Unassembled WGS sequence"/>
</dbReference>
<name>A0ABT9IVZ9_9BACL</name>
<dbReference type="GO" id="GO:0004519">
    <property type="term" value="F:endonuclease activity"/>
    <property type="evidence" value="ECO:0007669"/>
    <property type="project" value="UniProtKB-KW"/>
</dbReference>
<reference evidence="2 3" key="1">
    <citation type="submission" date="2023-08" db="EMBL/GenBank/DDBJ databases">
        <authorList>
            <person name="Park J.-S."/>
        </authorList>
    </citation>
    <scope>NUCLEOTIDE SEQUENCE [LARGE SCALE GENOMIC DNA]</scope>
    <source>
        <strain evidence="2 3">2205SS18-9</strain>
    </source>
</reference>
<organism evidence="2 3">
    <name type="scientific">Chengkuizengella axinellae</name>
    <dbReference type="NCBI Taxonomy" id="3064388"/>
    <lineage>
        <taxon>Bacteria</taxon>
        <taxon>Bacillati</taxon>
        <taxon>Bacillota</taxon>
        <taxon>Bacilli</taxon>
        <taxon>Bacillales</taxon>
        <taxon>Paenibacillaceae</taxon>
        <taxon>Chengkuizengella</taxon>
    </lineage>
</organism>
<evidence type="ECO:0000259" key="1">
    <source>
        <dbReference type="Pfam" id="PF03372"/>
    </source>
</evidence>
<keyword evidence="2" id="KW-0540">Nuclease</keyword>
<dbReference type="InterPro" id="IPR051916">
    <property type="entry name" value="GPI-anchor_lipid_remodeler"/>
</dbReference>
<keyword evidence="3" id="KW-1185">Reference proteome</keyword>
<evidence type="ECO:0000313" key="3">
    <source>
        <dbReference type="Proteomes" id="UP001231941"/>
    </source>
</evidence>
<keyword evidence="2" id="KW-0255">Endonuclease</keyword>
<dbReference type="RefSeq" id="WP_305990797.1">
    <property type="nucleotide sequence ID" value="NZ_JAVAMP010000001.1"/>
</dbReference>
<dbReference type="SUPFAM" id="SSF56219">
    <property type="entry name" value="DNase I-like"/>
    <property type="match status" value="1"/>
</dbReference>
<comment type="caution">
    <text evidence="2">The sequence shown here is derived from an EMBL/GenBank/DDBJ whole genome shotgun (WGS) entry which is preliminary data.</text>
</comment>